<dbReference type="RefSeq" id="WP_283217637.1">
    <property type="nucleotide sequence ID" value="NZ_LGFD01000020.1"/>
</dbReference>
<dbReference type="InterPro" id="IPR018281">
    <property type="entry name" value="Ribosomal_eS1_CS"/>
</dbReference>
<dbReference type="GO" id="GO:0003735">
    <property type="term" value="F:structural constituent of ribosome"/>
    <property type="evidence" value="ECO:0007669"/>
    <property type="project" value="InterPro"/>
</dbReference>
<gene>
    <name evidence="3" type="primary">rps3ae</name>
    <name evidence="5" type="ORF">XD54_1161</name>
</gene>
<dbReference type="InterPro" id="IPR001593">
    <property type="entry name" value="Ribosomal_eS1"/>
</dbReference>
<evidence type="ECO:0000256" key="4">
    <source>
        <dbReference type="RuleBase" id="RU000668"/>
    </source>
</evidence>
<dbReference type="Proteomes" id="UP000053911">
    <property type="component" value="Unassembled WGS sequence"/>
</dbReference>
<dbReference type="PROSITE" id="PS01191">
    <property type="entry name" value="RIBOSOMAL_S3AE"/>
    <property type="match status" value="1"/>
</dbReference>
<dbReference type="EMBL" id="LGFD01000020">
    <property type="protein sequence ID" value="KUK17568.1"/>
    <property type="molecule type" value="Genomic_DNA"/>
</dbReference>
<reference evidence="6" key="1">
    <citation type="journal article" date="2015" name="MBio">
        <title>Genome-Resolved Metagenomic Analysis Reveals Roles for Candidate Phyla and Other Microbial Community Members in Biogeochemical Transformations in Oil Reservoirs.</title>
        <authorList>
            <person name="Hu P."/>
            <person name="Tom L."/>
            <person name="Singh A."/>
            <person name="Thomas B.C."/>
            <person name="Baker B.J."/>
            <person name="Piceno Y.M."/>
            <person name="Andersen G.L."/>
            <person name="Banfield J.F."/>
        </authorList>
    </citation>
    <scope>NUCLEOTIDE SEQUENCE [LARGE SCALE GENOMIC DNA]</scope>
</reference>
<keyword evidence="2 3" id="KW-0687">Ribonucleoprotein</keyword>
<evidence type="ECO:0000256" key="3">
    <source>
        <dbReference type="HAMAP-Rule" id="MF_00359"/>
    </source>
</evidence>
<evidence type="ECO:0000313" key="6">
    <source>
        <dbReference type="Proteomes" id="UP000053911"/>
    </source>
</evidence>
<accession>A0A101ELG9</accession>
<evidence type="ECO:0000256" key="1">
    <source>
        <dbReference type="ARBA" id="ARBA00022980"/>
    </source>
</evidence>
<dbReference type="PATRIC" id="fig|172049.5.peg.2120"/>
<organism evidence="5 6">
    <name type="scientific">Thermococcus sibiricus</name>
    <dbReference type="NCBI Taxonomy" id="172049"/>
    <lineage>
        <taxon>Archaea</taxon>
        <taxon>Methanobacteriati</taxon>
        <taxon>Methanobacteriota</taxon>
        <taxon>Thermococci</taxon>
        <taxon>Thermococcales</taxon>
        <taxon>Thermococcaceae</taxon>
        <taxon>Thermococcus</taxon>
    </lineage>
</organism>
<proteinExistence type="inferred from homology"/>
<dbReference type="PANTHER" id="PTHR11830">
    <property type="entry name" value="40S RIBOSOMAL PROTEIN S3A"/>
    <property type="match status" value="1"/>
</dbReference>
<dbReference type="NCBIfam" id="NF003142">
    <property type="entry name" value="PRK04057.1"/>
    <property type="match status" value="1"/>
</dbReference>
<dbReference type="GO" id="GO:0006412">
    <property type="term" value="P:translation"/>
    <property type="evidence" value="ECO:0007669"/>
    <property type="project" value="UniProtKB-UniRule"/>
</dbReference>
<dbReference type="HAMAP" id="MF_00359">
    <property type="entry name" value="Ribosomal_eS1"/>
    <property type="match status" value="1"/>
</dbReference>
<comment type="similarity">
    <text evidence="3 4">Belongs to the eukaryotic ribosomal protein eS1 family.</text>
</comment>
<dbReference type="SMART" id="SM01397">
    <property type="entry name" value="Ribosomal_S3Ae"/>
    <property type="match status" value="1"/>
</dbReference>
<dbReference type="GO" id="GO:1990904">
    <property type="term" value="C:ribonucleoprotein complex"/>
    <property type="evidence" value="ECO:0007669"/>
    <property type="project" value="UniProtKB-KW"/>
</dbReference>
<dbReference type="AlphaFoldDB" id="A0A101ELG9"/>
<dbReference type="InterPro" id="IPR030838">
    <property type="entry name" value="Ribosomal_eS1_arc"/>
</dbReference>
<evidence type="ECO:0000256" key="2">
    <source>
        <dbReference type="ARBA" id="ARBA00023274"/>
    </source>
</evidence>
<dbReference type="GO" id="GO:0005840">
    <property type="term" value="C:ribosome"/>
    <property type="evidence" value="ECO:0007669"/>
    <property type="project" value="UniProtKB-KW"/>
</dbReference>
<keyword evidence="1 3" id="KW-0689">Ribosomal protein</keyword>
<protein>
    <recommendedName>
        <fullName evidence="3">Small ribosomal subunit protein eS1</fullName>
    </recommendedName>
</protein>
<name>A0A101ELG9_9EURY</name>
<evidence type="ECO:0000313" key="5">
    <source>
        <dbReference type="EMBL" id="KUK17568.1"/>
    </source>
</evidence>
<sequence>MAKINPRKRAAAAAKDKWKLKDWYIVYAPEFFGNVEIGLTPGDDPEKVKGRIIETTLKDVTGDFTKGHVKLYFKIHDVKGQNAYTKFKGHKLARSYIRSLGRRRTTRIDGIFNVTTKDGYKLRVMGMVIAIRRIQSSQERAVREIMENLIRKKAEELTFTEFVLEAVNGKMGAELAREAKKIYPLKRAEIRKVKVLAEPEA</sequence>
<dbReference type="Pfam" id="PF01015">
    <property type="entry name" value="Ribosomal_S3Ae"/>
    <property type="match status" value="1"/>
</dbReference>
<comment type="caution">
    <text evidence="5">The sequence shown here is derived from an EMBL/GenBank/DDBJ whole genome shotgun (WGS) entry which is preliminary data.</text>
</comment>